<dbReference type="PANTHER" id="PTHR37842">
    <property type="match status" value="1"/>
</dbReference>
<feature type="signal peptide" evidence="2">
    <location>
        <begin position="1"/>
        <end position="18"/>
    </location>
</feature>
<dbReference type="InterPro" id="IPR042301">
    <property type="entry name" value="GH115_sf"/>
</dbReference>
<organism evidence="4 5">
    <name type="scientific">Apiotrichum porosum</name>
    <dbReference type="NCBI Taxonomy" id="105984"/>
    <lineage>
        <taxon>Eukaryota</taxon>
        <taxon>Fungi</taxon>
        <taxon>Dikarya</taxon>
        <taxon>Basidiomycota</taxon>
        <taxon>Agaricomycotina</taxon>
        <taxon>Tremellomycetes</taxon>
        <taxon>Trichosporonales</taxon>
        <taxon>Trichosporonaceae</taxon>
        <taxon>Apiotrichum</taxon>
    </lineage>
</organism>
<dbReference type="Gene3D" id="2.60.120.1620">
    <property type="match status" value="1"/>
</dbReference>
<feature type="domain" description="Gylcosyl hydrolase 115 C-terminal" evidence="3">
    <location>
        <begin position="839"/>
        <end position="1035"/>
    </location>
</feature>
<dbReference type="EMBL" id="RSCE01000013">
    <property type="protein sequence ID" value="RSH78011.1"/>
    <property type="molecule type" value="Genomic_DNA"/>
</dbReference>
<dbReference type="Gene3D" id="3.20.20.520">
    <property type="entry name" value="Glycosyl hydrolase family 115"/>
    <property type="match status" value="1"/>
</dbReference>
<keyword evidence="2" id="KW-0732">Signal</keyword>
<dbReference type="Gene3D" id="1.20.58.2150">
    <property type="match status" value="1"/>
</dbReference>
<evidence type="ECO:0000313" key="4">
    <source>
        <dbReference type="EMBL" id="RSH78011.1"/>
    </source>
</evidence>
<dbReference type="Pfam" id="PF15979">
    <property type="entry name" value="Glyco_hydro_115"/>
    <property type="match status" value="1"/>
</dbReference>
<reference evidence="4 5" key="1">
    <citation type="submission" date="2018-11" db="EMBL/GenBank/DDBJ databases">
        <title>Genome sequence of Apiotrichum porosum DSM 27194.</title>
        <authorList>
            <person name="Aliyu H."/>
            <person name="Gorte O."/>
            <person name="Ochsenreither K."/>
        </authorList>
    </citation>
    <scope>NUCLEOTIDE SEQUENCE [LARGE SCALE GENOMIC DNA]</scope>
    <source>
        <strain evidence="4 5">DSM 27194</strain>
    </source>
</reference>
<dbReference type="Pfam" id="PF17829">
    <property type="entry name" value="GH115_C"/>
    <property type="match status" value="1"/>
</dbReference>
<evidence type="ECO:0000313" key="5">
    <source>
        <dbReference type="Proteomes" id="UP000279236"/>
    </source>
</evidence>
<dbReference type="PANTHER" id="PTHR37842:SF2">
    <property type="entry name" value="GYLCOSYL HYDROLASE 115 C-TERMINAL DOMAIN-CONTAINING PROTEIN"/>
    <property type="match status" value="1"/>
</dbReference>
<dbReference type="Proteomes" id="UP000279236">
    <property type="component" value="Unassembled WGS sequence"/>
</dbReference>
<dbReference type="InterPro" id="IPR029018">
    <property type="entry name" value="Hex-like_dom2"/>
</dbReference>
<proteinExistence type="predicted"/>
<sequence>MLGARIALLVGLVPAVWALGEPRVVTFDDEAAVSSTVQTVFDVPSRNNFIIGSRKRGYAAPLLLESNDNQAVHLAARTWAEDVYRVVGVYPELYNDTLPAEVHSAVIVGTVDSQLVQSLDFTTDTLKGKWEAYQTSVVDSPMAGLSEALVVTGSDRRGTIYALYTISEQMGVSPWHYWSDVPIRGQEHVAFKRGAVLAHGEPTVKYRGIFINDEHPALWGWAQQAFSRELWEPAFQTDFYTHWFEMMLRLKANYAWPAMYISAFRVDGLDVSAGLPADPIPGPNLVLANAMGIVMGASHHEPMDRNKPEWDAYGKGAWDWTNNETISEFWRYGAERSKDMDVLYTMGMRGDGDMPLTGASLELVQNITRHQLDILRDVHGEKTDIPKMWAMYKEVAEYFVDGLEIPEDISILFADDNFGNIMSVLPVGKEHAAGAGIYYHVDYVGYPRAYKWINTINLAKTWEQMNIAQSFNTTAIWMLNIGSLKPLEVPTEHFLALAYDFDAWPLNSVDTFLRAWAARDFGEEVADEVADIMGTYSLYAGRRKPELLNSTLYSLINFGEAERVLDEWETLTARAQAVYDALDTSAQPAFYQLVLMLCQMQTNINRLYISVSRSNHYAWQGRTLANTFSYDALDAFYADANLTETFHSLLDRKWDHMLDQAHISWDAHLEHDRDFLPPISFVNPATPVRGGIPLTELSIPHTYHTRVTVENSYGAWPGWTLWNCDGEGKCPDPTLWAMDWYGAPRRWIDIGSCGPKTVHWTATPSHDWLTVSRTSGTLTSDAKNDVRLYVSVDWDAAPNPGSELVQIEGHVLVQSSDGANVTITVPVNIAPAVAEEFTGFVEGDGYVVMEAAHHTRHTATAAHALEEVKGYGRYLSGVSMYPVDNTNYTVGTGPVVEYDFWTHGDSVHANGTALVTVQIGPTLNFLLGRELAFGFQFDTSAPAEIHPIPTERLGPQYEKPGAPALFMGAVPVDWPEIVKSEVRNVSIEVHQPTLREAGKHTIKLFGMTPGIVFERIWVDLGGIEKRGYSYFGPPESVRV</sequence>
<comment type="caution">
    <text evidence="4">The sequence shown here is derived from an EMBL/GenBank/DDBJ whole genome shotgun (WGS) entry which is preliminary data.</text>
</comment>
<evidence type="ECO:0000259" key="3">
    <source>
        <dbReference type="Pfam" id="PF17829"/>
    </source>
</evidence>
<dbReference type="OrthoDB" id="4849794at2759"/>
<dbReference type="Gene3D" id="3.30.379.10">
    <property type="entry name" value="Chitobiase/beta-hexosaminidase domain 2-like"/>
    <property type="match status" value="1"/>
</dbReference>
<dbReference type="InterPro" id="IPR041437">
    <property type="entry name" value="GH115_C"/>
</dbReference>
<protein>
    <recommendedName>
        <fullName evidence="3">Gylcosyl hydrolase 115 C-terminal domain-containing protein</fullName>
    </recommendedName>
</protein>
<dbReference type="GeneID" id="39587005"/>
<evidence type="ECO:0000256" key="1">
    <source>
        <dbReference type="ARBA" id="ARBA00022801"/>
    </source>
</evidence>
<dbReference type="RefSeq" id="XP_028473158.1">
    <property type="nucleotide sequence ID" value="XM_028618202.1"/>
</dbReference>
<name>A0A427XGI3_9TREE</name>
<keyword evidence="1" id="KW-0378">Hydrolase</keyword>
<dbReference type="AlphaFoldDB" id="A0A427XGI3"/>
<evidence type="ECO:0000256" key="2">
    <source>
        <dbReference type="SAM" id="SignalP"/>
    </source>
</evidence>
<dbReference type="STRING" id="105984.A0A427XGI3"/>
<dbReference type="InterPro" id="IPR031924">
    <property type="entry name" value="GH115"/>
</dbReference>
<accession>A0A427XGI3</accession>
<keyword evidence="5" id="KW-1185">Reference proteome</keyword>
<dbReference type="GO" id="GO:0016787">
    <property type="term" value="F:hydrolase activity"/>
    <property type="evidence" value="ECO:0007669"/>
    <property type="project" value="UniProtKB-KW"/>
</dbReference>
<feature type="chain" id="PRO_5019529528" description="Gylcosyl hydrolase 115 C-terminal domain-containing protein" evidence="2">
    <location>
        <begin position="19"/>
        <end position="1039"/>
    </location>
</feature>
<gene>
    <name evidence="4" type="ORF">EHS24_002462</name>
</gene>